<protein>
    <submittedName>
        <fullName evidence="2">Uncharacterized protein</fullName>
    </submittedName>
</protein>
<evidence type="ECO:0000313" key="2">
    <source>
        <dbReference type="EMBL" id="MFI1463108.1"/>
    </source>
</evidence>
<reference evidence="2 3" key="1">
    <citation type="submission" date="2024-10" db="EMBL/GenBank/DDBJ databases">
        <title>The Natural Products Discovery Center: Release of the First 8490 Sequenced Strains for Exploring Actinobacteria Biosynthetic Diversity.</title>
        <authorList>
            <person name="Kalkreuter E."/>
            <person name="Kautsar S.A."/>
            <person name="Yang D."/>
            <person name="Bader C.D."/>
            <person name="Teijaro C.N."/>
            <person name="Fluegel L."/>
            <person name="Davis C.M."/>
            <person name="Simpson J.R."/>
            <person name="Lauterbach L."/>
            <person name="Steele A.D."/>
            <person name="Gui C."/>
            <person name="Meng S."/>
            <person name="Li G."/>
            <person name="Viehrig K."/>
            <person name="Ye F."/>
            <person name="Su P."/>
            <person name="Kiefer A.F."/>
            <person name="Nichols A."/>
            <person name="Cepeda A.J."/>
            <person name="Yan W."/>
            <person name="Fan B."/>
            <person name="Jiang Y."/>
            <person name="Adhikari A."/>
            <person name="Zheng C.-J."/>
            <person name="Schuster L."/>
            <person name="Cowan T.M."/>
            <person name="Smanski M.J."/>
            <person name="Chevrette M.G."/>
            <person name="De Carvalho L.P.S."/>
            <person name="Shen B."/>
        </authorList>
    </citation>
    <scope>NUCLEOTIDE SEQUENCE [LARGE SCALE GENOMIC DNA]</scope>
    <source>
        <strain evidence="2 3">NPDC020568</strain>
    </source>
</reference>
<dbReference type="EMBL" id="JBIRUQ010000005">
    <property type="protein sequence ID" value="MFI1463108.1"/>
    <property type="molecule type" value="Genomic_DNA"/>
</dbReference>
<comment type="caution">
    <text evidence="2">The sequence shown here is derived from an EMBL/GenBank/DDBJ whole genome shotgun (WGS) entry which is preliminary data.</text>
</comment>
<dbReference type="GeneID" id="93509573"/>
<name>A0ABW7TTU1_9NOCA</name>
<organism evidence="2 3">
    <name type="scientific">Nocardia carnea</name>
    <dbReference type="NCBI Taxonomy" id="37328"/>
    <lineage>
        <taxon>Bacteria</taxon>
        <taxon>Bacillati</taxon>
        <taxon>Actinomycetota</taxon>
        <taxon>Actinomycetes</taxon>
        <taxon>Mycobacteriales</taxon>
        <taxon>Nocardiaceae</taxon>
        <taxon>Nocardia</taxon>
    </lineage>
</organism>
<gene>
    <name evidence="2" type="ORF">ACH4WX_20525</name>
</gene>
<evidence type="ECO:0000313" key="3">
    <source>
        <dbReference type="Proteomes" id="UP001611263"/>
    </source>
</evidence>
<proteinExistence type="predicted"/>
<dbReference type="RefSeq" id="WP_156052256.1">
    <property type="nucleotide sequence ID" value="NZ_JBIRUQ010000005.1"/>
</dbReference>
<accession>A0ABW7TTU1</accession>
<sequence length="231" mass="26076">MNDIHIFHYLGRFPLPAVSDKDRENARRNPGKWFYYLDPAVPSDGPISPENVMSGRKAEDKGNVTDDVWRNADFIPNGETAKMKFANAFELIFWRTLEGYYMAADFIEGLSRAEFITMATPEQPGMVPLHYENDGEQVLRVYTSAQFLPKDANPWLRVPISGMYVLDEICAIENSVIHFNPDGGPSVGFAGSMIASLWEELANVKERIQAEEASGHPSPVQREPGRPRWMP</sequence>
<dbReference type="Proteomes" id="UP001611263">
    <property type="component" value="Unassembled WGS sequence"/>
</dbReference>
<keyword evidence="3" id="KW-1185">Reference proteome</keyword>
<evidence type="ECO:0000256" key="1">
    <source>
        <dbReference type="SAM" id="MobiDB-lite"/>
    </source>
</evidence>
<feature type="region of interest" description="Disordered" evidence="1">
    <location>
        <begin position="209"/>
        <end position="231"/>
    </location>
</feature>